<gene>
    <name evidence="1" type="ORF">GHK62_29110</name>
</gene>
<sequence>MFTSFYCLASELRASFLVRIQTDRLGGTGDHTVAAVMANEPPCAAHVVEIWNDKDVVVTVTLGVKFRATHVRCWLGWMGRKRRPETREPTITRLRPTTAARTAVRRSGGGRKAVSQIDPDLIVQLPPWLDQNPQVGVRP</sequence>
<organism evidence="1 2">
    <name type="scientific">Sinorhizobium terangae</name>
    <dbReference type="NCBI Taxonomy" id="110322"/>
    <lineage>
        <taxon>Bacteria</taxon>
        <taxon>Pseudomonadati</taxon>
        <taxon>Pseudomonadota</taxon>
        <taxon>Alphaproteobacteria</taxon>
        <taxon>Hyphomicrobiales</taxon>
        <taxon>Rhizobiaceae</taxon>
        <taxon>Sinorhizobium/Ensifer group</taxon>
        <taxon>Sinorhizobium</taxon>
    </lineage>
</organism>
<accession>A0A6N7LN45</accession>
<name>A0A6N7LN45_SINTE</name>
<dbReference type="EMBL" id="WITC01000122">
    <property type="protein sequence ID" value="MQX18649.1"/>
    <property type="molecule type" value="Genomic_DNA"/>
</dbReference>
<evidence type="ECO:0000313" key="2">
    <source>
        <dbReference type="Proteomes" id="UP000439983"/>
    </source>
</evidence>
<dbReference type="AlphaFoldDB" id="A0A6N7LN45"/>
<dbReference type="Proteomes" id="UP000439983">
    <property type="component" value="Unassembled WGS sequence"/>
</dbReference>
<reference evidence="1 2" key="1">
    <citation type="journal article" date="2013" name="Genome Biol.">
        <title>Comparative genomics of the core and accessory genomes of 48 Sinorhizobium strains comprising five genospecies.</title>
        <authorList>
            <person name="Sugawara M."/>
            <person name="Epstein B."/>
            <person name="Badgley B.D."/>
            <person name="Unno T."/>
            <person name="Xu L."/>
            <person name="Reese J."/>
            <person name="Gyaneshwar P."/>
            <person name="Denny R."/>
            <person name="Mudge J."/>
            <person name="Bharti A.K."/>
            <person name="Farmer A.D."/>
            <person name="May G.D."/>
            <person name="Woodward J.E."/>
            <person name="Medigue C."/>
            <person name="Vallenet D."/>
            <person name="Lajus A."/>
            <person name="Rouy Z."/>
            <person name="Martinez-Vaz B."/>
            <person name="Tiffin P."/>
            <person name="Young N.D."/>
            <person name="Sadowsky M.J."/>
        </authorList>
    </citation>
    <scope>NUCLEOTIDE SEQUENCE [LARGE SCALE GENOMIC DNA]</scope>
    <source>
        <strain evidence="1 2">USDA4894</strain>
    </source>
</reference>
<comment type="caution">
    <text evidence="1">The sequence shown here is derived from an EMBL/GenBank/DDBJ whole genome shotgun (WGS) entry which is preliminary data.</text>
</comment>
<protein>
    <submittedName>
        <fullName evidence="1">Uncharacterized protein</fullName>
    </submittedName>
</protein>
<dbReference type="RefSeq" id="WP_153442426.1">
    <property type="nucleotide sequence ID" value="NZ_JACIGA010000052.1"/>
</dbReference>
<dbReference type="OrthoDB" id="29815at2"/>
<keyword evidence="2" id="KW-1185">Reference proteome</keyword>
<proteinExistence type="predicted"/>
<evidence type="ECO:0000313" key="1">
    <source>
        <dbReference type="EMBL" id="MQX18649.1"/>
    </source>
</evidence>